<keyword evidence="4 7" id="KW-0812">Transmembrane</keyword>
<dbReference type="PANTHER" id="PTHR34583">
    <property type="entry name" value="ANTIPORTER SUBUNIT MNHC2-RELATED"/>
    <property type="match status" value="1"/>
</dbReference>
<comment type="similarity">
    <text evidence="2">Belongs to the CPA3 antiporters (TC 2.A.63) subunit C family.</text>
</comment>
<sequence>MDSATLYVLAAAVLFGIGVHGLIVSAHLMRKLFAINIMGSSIFILLVATATPISGQADPIPQALVLTGIVIAVSATAFGLALMVRMSQETGKATLAVEDEPENDD</sequence>
<dbReference type="Pfam" id="PF00420">
    <property type="entry name" value="Oxidored_q2"/>
    <property type="match status" value="1"/>
</dbReference>
<keyword evidence="9" id="KW-1185">Reference proteome</keyword>
<keyword evidence="3" id="KW-1003">Cell membrane</keyword>
<evidence type="ECO:0000313" key="9">
    <source>
        <dbReference type="Proteomes" id="UP000484885"/>
    </source>
</evidence>
<feature type="transmembrane region" description="Helical" evidence="7">
    <location>
        <begin position="63"/>
        <end position="84"/>
    </location>
</feature>
<evidence type="ECO:0000256" key="1">
    <source>
        <dbReference type="ARBA" id="ARBA00004651"/>
    </source>
</evidence>
<feature type="transmembrane region" description="Helical" evidence="7">
    <location>
        <begin position="32"/>
        <end position="51"/>
    </location>
</feature>
<dbReference type="PANTHER" id="PTHR34583:SF2">
    <property type="entry name" value="ANTIPORTER SUBUNIT MNHC2-RELATED"/>
    <property type="match status" value="1"/>
</dbReference>
<comment type="caution">
    <text evidence="8">The sequence shown here is derived from an EMBL/GenBank/DDBJ whole genome shotgun (WGS) entry which is preliminary data.</text>
</comment>
<evidence type="ECO:0000256" key="6">
    <source>
        <dbReference type="ARBA" id="ARBA00023136"/>
    </source>
</evidence>
<dbReference type="RefSeq" id="WP_164209902.1">
    <property type="nucleotide sequence ID" value="NZ_JAAGSC010000031.1"/>
</dbReference>
<keyword evidence="6 7" id="KW-0472">Membrane</keyword>
<dbReference type="EMBL" id="JAAGSC010000031">
    <property type="protein sequence ID" value="NDY94565.1"/>
    <property type="molecule type" value="Genomic_DNA"/>
</dbReference>
<dbReference type="Gene3D" id="1.10.287.3510">
    <property type="match status" value="1"/>
</dbReference>
<gene>
    <name evidence="8" type="ORF">G3I74_02320</name>
</gene>
<evidence type="ECO:0000256" key="2">
    <source>
        <dbReference type="ARBA" id="ARBA00010388"/>
    </source>
</evidence>
<proteinExistence type="inferred from homology"/>
<comment type="subcellular location">
    <subcellularLocation>
        <location evidence="1">Cell membrane</location>
        <topology evidence="1">Multi-pass membrane protein</topology>
    </subcellularLocation>
</comment>
<dbReference type="Proteomes" id="UP000484885">
    <property type="component" value="Unassembled WGS sequence"/>
</dbReference>
<reference evidence="8 9" key="1">
    <citation type="submission" date="2020-02" db="EMBL/GenBank/DDBJ databases">
        <authorList>
            <person name="Zhang X.-Y."/>
        </authorList>
    </citation>
    <scope>NUCLEOTIDE SEQUENCE [LARGE SCALE GENOMIC DNA]</scope>
    <source>
        <strain evidence="8 9">C33</strain>
    </source>
</reference>
<dbReference type="InterPro" id="IPR050601">
    <property type="entry name" value="CPA3_antiporter_subunitC"/>
</dbReference>
<protein>
    <submittedName>
        <fullName evidence="8">NADH-quinone oxidoreductase subunit K</fullName>
    </submittedName>
</protein>
<accession>A0A845V3J8</accession>
<evidence type="ECO:0000313" key="8">
    <source>
        <dbReference type="EMBL" id="NDY94565.1"/>
    </source>
</evidence>
<evidence type="ECO:0000256" key="4">
    <source>
        <dbReference type="ARBA" id="ARBA00022692"/>
    </source>
</evidence>
<evidence type="ECO:0000256" key="5">
    <source>
        <dbReference type="ARBA" id="ARBA00022989"/>
    </source>
</evidence>
<evidence type="ECO:0000256" key="7">
    <source>
        <dbReference type="SAM" id="Phobius"/>
    </source>
</evidence>
<dbReference type="AlphaFoldDB" id="A0A845V3J8"/>
<feature type="transmembrane region" description="Helical" evidence="7">
    <location>
        <begin position="6"/>
        <end position="25"/>
    </location>
</feature>
<organism evidence="8 9">
    <name type="scientific">Wenzhouxiangella limi</name>
    <dbReference type="NCBI Taxonomy" id="2707351"/>
    <lineage>
        <taxon>Bacteria</taxon>
        <taxon>Pseudomonadati</taxon>
        <taxon>Pseudomonadota</taxon>
        <taxon>Gammaproteobacteria</taxon>
        <taxon>Chromatiales</taxon>
        <taxon>Wenzhouxiangellaceae</taxon>
        <taxon>Wenzhouxiangella</taxon>
    </lineage>
</organism>
<keyword evidence="5 7" id="KW-1133">Transmembrane helix</keyword>
<evidence type="ECO:0000256" key="3">
    <source>
        <dbReference type="ARBA" id="ARBA00022475"/>
    </source>
</evidence>
<dbReference type="InterPro" id="IPR039428">
    <property type="entry name" value="NUOK/Mnh_C1-like"/>
</dbReference>
<dbReference type="GO" id="GO:0005886">
    <property type="term" value="C:plasma membrane"/>
    <property type="evidence" value="ECO:0007669"/>
    <property type="project" value="UniProtKB-SubCell"/>
</dbReference>
<name>A0A845V3J8_9GAMM</name>